<organism evidence="2 3">
    <name type="scientific">Trifolium medium</name>
    <dbReference type="NCBI Taxonomy" id="97028"/>
    <lineage>
        <taxon>Eukaryota</taxon>
        <taxon>Viridiplantae</taxon>
        <taxon>Streptophyta</taxon>
        <taxon>Embryophyta</taxon>
        <taxon>Tracheophyta</taxon>
        <taxon>Spermatophyta</taxon>
        <taxon>Magnoliopsida</taxon>
        <taxon>eudicotyledons</taxon>
        <taxon>Gunneridae</taxon>
        <taxon>Pentapetalae</taxon>
        <taxon>rosids</taxon>
        <taxon>fabids</taxon>
        <taxon>Fabales</taxon>
        <taxon>Fabaceae</taxon>
        <taxon>Papilionoideae</taxon>
        <taxon>50 kb inversion clade</taxon>
        <taxon>NPAAA clade</taxon>
        <taxon>Hologalegina</taxon>
        <taxon>IRL clade</taxon>
        <taxon>Trifolieae</taxon>
        <taxon>Trifolium</taxon>
    </lineage>
</organism>
<evidence type="ECO:0000313" key="3">
    <source>
        <dbReference type="Proteomes" id="UP000265520"/>
    </source>
</evidence>
<evidence type="ECO:0000313" key="2">
    <source>
        <dbReference type="EMBL" id="MCI71610.1"/>
    </source>
</evidence>
<keyword evidence="3" id="KW-1185">Reference proteome</keyword>
<comment type="caution">
    <text evidence="2">The sequence shown here is derived from an EMBL/GenBank/DDBJ whole genome shotgun (WGS) entry which is preliminary data.</text>
</comment>
<dbReference type="AlphaFoldDB" id="A0A392UGM6"/>
<reference evidence="2 3" key="1">
    <citation type="journal article" date="2018" name="Front. Plant Sci.">
        <title>Red Clover (Trifolium pratense) and Zigzag Clover (T. medium) - A Picture of Genomic Similarities and Differences.</title>
        <authorList>
            <person name="Dluhosova J."/>
            <person name="Istvanek J."/>
            <person name="Nedelnik J."/>
            <person name="Repkova J."/>
        </authorList>
    </citation>
    <scope>NUCLEOTIDE SEQUENCE [LARGE SCALE GENOMIC DNA]</scope>
    <source>
        <strain evidence="3">cv. 10/8</strain>
        <tissue evidence="2">Leaf</tissue>
    </source>
</reference>
<proteinExistence type="predicted"/>
<sequence length="78" mass="8651">PQRHTLQIRCREEGTRTSKSSIGGTWISVHSLSVRKGPNPHISRLYSAVRPLPTSNPLLDETKKKVVLVVVVPQPSKT</sequence>
<feature type="non-terminal residue" evidence="2">
    <location>
        <position position="1"/>
    </location>
</feature>
<feature type="region of interest" description="Disordered" evidence="1">
    <location>
        <begin position="1"/>
        <end position="21"/>
    </location>
</feature>
<name>A0A392UGM6_9FABA</name>
<accession>A0A392UGM6</accession>
<dbReference type="Proteomes" id="UP000265520">
    <property type="component" value="Unassembled WGS sequence"/>
</dbReference>
<protein>
    <submittedName>
        <fullName evidence="2">Uncharacterized protein</fullName>
    </submittedName>
</protein>
<evidence type="ECO:0000256" key="1">
    <source>
        <dbReference type="SAM" id="MobiDB-lite"/>
    </source>
</evidence>
<dbReference type="EMBL" id="LXQA010799694">
    <property type="protein sequence ID" value="MCI71610.1"/>
    <property type="molecule type" value="Genomic_DNA"/>
</dbReference>